<proteinExistence type="predicted"/>
<dbReference type="Proteomes" id="UP000215914">
    <property type="component" value="Chromosome 5"/>
</dbReference>
<evidence type="ECO:0000256" key="1">
    <source>
        <dbReference type="SAM" id="MobiDB-lite"/>
    </source>
</evidence>
<reference evidence="3" key="2">
    <citation type="submission" date="2017-02" db="EMBL/GenBank/DDBJ databases">
        <title>Sunflower complete genome.</title>
        <authorList>
            <person name="Langlade N."/>
            <person name="Munos S."/>
        </authorList>
    </citation>
    <scope>NUCLEOTIDE SEQUENCE [LARGE SCALE GENOMIC DNA]</scope>
    <source>
        <tissue evidence="3">Leaves</tissue>
    </source>
</reference>
<dbReference type="AlphaFoldDB" id="A0A251UP60"/>
<reference evidence="2 4" key="1">
    <citation type="journal article" date="2017" name="Nature">
        <title>The sunflower genome provides insights into oil metabolism, flowering and Asterid evolution.</title>
        <authorList>
            <person name="Badouin H."/>
            <person name="Gouzy J."/>
            <person name="Grassa C.J."/>
            <person name="Murat F."/>
            <person name="Staton S.E."/>
            <person name="Cottret L."/>
            <person name="Lelandais-Briere C."/>
            <person name="Owens G.L."/>
            <person name="Carrere S."/>
            <person name="Mayjonade B."/>
            <person name="Legrand L."/>
            <person name="Gill N."/>
            <person name="Kane N.C."/>
            <person name="Bowers J.E."/>
            <person name="Hubner S."/>
            <person name="Bellec A."/>
            <person name="Berard A."/>
            <person name="Berges H."/>
            <person name="Blanchet N."/>
            <person name="Boniface M.C."/>
            <person name="Brunel D."/>
            <person name="Catrice O."/>
            <person name="Chaidir N."/>
            <person name="Claudel C."/>
            <person name="Donnadieu C."/>
            <person name="Faraut T."/>
            <person name="Fievet G."/>
            <person name="Helmstetter N."/>
            <person name="King M."/>
            <person name="Knapp S.J."/>
            <person name="Lai Z."/>
            <person name="Le Paslier M.C."/>
            <person name="Lippi Y."/>
            <person name="Lorenzon L."/>
            <person name="Mandel J.R."/>
            <person name="Marage G."/>
            <person name="Marchand G."/>
            <person name="Marquand E."/>
            <person name="Bret-Mestries E."/>
            <person name="Morien E."/>
            <person name="Nambeesan S."/>
            <person name="Nguyen T."/>
            <person name="Pegot-Espagnet P."/>
            <person name="Pouilly N."/>
            <person name="Raftis F."/>
            <person name="Sallet E."/>
            <person name="Schiex T."/>
            <person name="Thomas J."/>
            <person name="Vandecasteele C."/>
            <person name="Vares D."/>
            <person name="Vear F."/>
            <person name="Vautrin S."/>
            <person name="Crespi M."/>
            <person name="Mangin B."/>
            <person name="Burke J.M."/>
            <person name="Salse J."/>
            <person name="Munos S."/>
            <person name="Vincourt P."/>
            <person name="Rieseberg L.H."/>
            <person name="Langlade N.B."/>
        </authorList>
    </citation>
    <scope>NUCLEOTIDE SEQUENCE [LARGE SCALE GENOMIC DNA]</scope>
    <source>
        <strain evidence="4">cv. SF193</strain>
        <tissue evidence="2">Leaves</tissue>
    </source>
</reference>
<dbReference type="InParanoid" id="A0A251UP60"/>
<accession>A0A251UP60</accession>
<dbReference type="EMBL" id="MNCJ02000320">
    <property type="protein sequence ID" value="KAF5805749.1"/>
    <property type="molecule type" value="Genomic_DNA"/>
</dbReference>
<keyword evidence="4" id="KW-1185">Reference proteome</keyword>
<evidence type="ECO:0000313" key="4">
    <source>
        <dbReference type="Proteomes" id="UP000215914"/>
    </source>
</evidence>
<name>A0A251UP60_HELAN</name>
<evidence type="ECO:0000313" key="2">
    <source>
        <dbReference type="EMBL" id="KAF5805749.1"/>
    </source>
</evidence>
<gene>
    <name evidence="3" type="ORF">HannXRQ_Chr05g0144701</name>
    <name evidence="2" type="ORF">HanXRQr2_Chr05g0213161</name>
</gene>
<feature type="compositionally biased region" description="Basic and acidic residues" evidence="1">
    <location>
        <begin position="9"/>
        <end position="25"/>
    </location>
</feature>
<dbReference type="EMBL" id="CM007894">
    <property type="protein sequence ID" value="OTG25167.1"/>
    <property type="molecule type" value="Genomic_DNA"/>
</dbReference>
<evidence type="ECO:0000313" key="3">
    <source>
        <dbReference type="EMBL" id="OTG25167.1"/>
    </source>
</evidence>
<protein>
    <submittedName>
        <fullName evidence="3">Uncharacterized protein</fullName>
    </submittedName>
</protein>
<feature type="region of interest" description="Disordered" evidence="1">
    <location>
        <begin position="1"/>
        <end position="45"/>
    </location>
</feature>
<organism evidence="3 4">
    <name type="scientific">Helianthus annuus</name>
    <name type="common">Common sunflower</name>
    <dbReference type="NCBI Taxonomy" id="4232"/>
    <lineage>
        <taxon>Eukaryota</taxon>
        <taxon>Viridiplantae</taxon>
        <taxon>Streptophyta</taxon>
        <taxon>Embryophyta</taxon>
        <taxon>Tracheophyta</taxon>
        <taxon>Spermatophyta</taxon>
        <taxon>Magnoliopsida</taxon>
        <taxon>eudicotyledons</taxon>
        <taxon>Gunneridae</taxon>
        <taxon>Pentapetalae</taxon>
        <taxon>asterids</taxon>
        <taxon>campanulids</taxon>
        <taxon>Asterales</taxon>
        <taxon>Asteraceae</taxon>
        <taxon>Asteroideae</taxon>
        <taxon>Heliantheae alliance</taxon>
        <taxon>Heliantheae</taxon>
        <taxon>Helianthus</taxon>
    </lineage>
</organism>
<reference evidence="2" key="3">
    <citation type="submission" date="2020-06" db="EMBL/GenBank/DDBJ databases">
        <title>Helianthus annuus Genome sequencing and assembly Release 2.</title>
        <authorList>
            <person name="Gouzy J."/>
            <person name="Langlade N."/>
            <person name="Munos S."/>
        </authorList>
    </citation>
    <scope>NUCLEOTIDE SEQUENCE</scope>
    <source>
        <tissue evidence="2">Leaves</tissue>
    </source>
</reference>
<sequence>MTETSTPTRFEKERDASEGGGDRSTDGGVGSPIGAAAEVGRSSGSCVTGRRGVWFPIMMMFNR</sequence>
<dbReference type="Gramene" id="mRNA:HanXRQr2_Chr05g0213161">
    <property type="protein sequence ID" value="mRNA:HanXRQr2_Chr05g0213161"/>
    <property type="gene ID" value="HanXRQr2_Chr05g0213161"/>
</dbReference>